<gene>
    <name evidence="2" type="ORF">KME07_22895</name>
</gene>
<evidence type="ECO:0000256" key="1">
    <source>
        <dbReference type="SAM" id="Phobius"/>
    </source>
</evidence>
<dbReference type="InterPro" id="IPR001646">
    <property type="entry name" value="5peptide_repeat"/>
</dbReference>
<sequence length="315" mass="33722">MKNEELIALYQQGERNFRKQNLSGQSFVGQDLSGIDLSGADLRSANFTNALLQGANFTGIRAGLQRRKQILLLLLLGMITLLLGTAAGLVSTLLNLELRSFTTNFEEVTAGWAVLFILLVFALVSVLEGVIAGFSVFALAFGVAVALAVIGPIFSTLINPIAFAAAGAIGLAITIVSSVSAFTIFTTVAAMAALRAFDLRIVLAVPVIYTLVFAYIVSITEIVTSMVMVVPAVMLLGGYVGWQALQGNPKHRLMRRLARSLVIRWGTSFRGADLTEANFSHSDLKNVDFDEANLARVCWTGTESNQTTLSVPSSS</sequence>
<keyword evidence="1" id="KW-0472">Membrane</keyword>
<organism evidence="2 3">
    <name type="scientific">Pegethrix bostrychoides GSE-TBD4-15B</name>
    <dbReference type="NCBI Taxonomy" id="2839662"/>
    <lineage>
        <taxon>Bacteria</taxon>
        <taxon>Bacillati</taxon>
        <taxon>Cyanobacteriota</taxon>
        <taxon>Cyanophyceae</taxon>
        <taxon>Oculatellales</taxon>
        <taxon>Oculatellaceae</taxon>
        <taxon>Pegethrix</taxon>
    </lineage>
</organism>
<feature type="transmembrane region" description="Helical" evidence="1">
    <location>
        <begin position="222"/>
        <end position="245"/>
    </location>
</feature>
<dbReference type="Proteomes" id="UP000707356">
    <property type="component" value="Unassembled WGS sequence"/>
</dbReference>
<dbReference type="PANTHER" id="PTHR14136">
    <property type="entry name" value="BTB_POZ DOMAIN-CONTAINING PROTEIN KCTD9"/>
    <property type="match status" value="1"/>
</dbReference>
<accession>A0A951U708</accession>
<dbReference type="SUPFAM" id="SSF141571">
    <property type="entry name" value="Pentapeptide repeat-like"/>
    <property type="match status" value="1"/>
</dbReference>
<keyword evidence="1" id="KW-0812">Transmembrane</keyword>
<evidence type="ECO:0000313" key="3">
    <source>
        <dbReference type="Proteomes" id="UP000707356"/>
    </source>
</evidence>
<comment type="caution">
    <text evidence="2">The sequence shown here is derived from an EMBL/GenBank/DDBJ whole genome shotgun (WGS) entry which is preliminary data.</text>
</comment>
<dbReference type="InterPro" id="IPR051082">
    <property type="entry name" value="Pentapeptide-BTB/POZ_domain"/>
</dbReference>
<proteinExistence type="predicted"/>
<dbReference type="Pfam" id="PF00805">
    <property type="entry name" value="Pentapeptide"/>
    <property type="match status" value="2"/>
</dbReference>
<feature type="transmembrane region" description="Helical" evidence="1">
    <location>
        <begin position="110"/>
        <end position="127"/>
    </location>
</feature>
<reference evidence="2" key="2">
    <citation type="journal article" date="2022" name="Microbiol. Resour. Announc.">
        <title>Metagenome Sequencing to Explore Phylogenomics of Terrestrial Cyanobacteria.</title>
        <authorList>
            <person name="Ward R.D."/>
            <person name="Stajich J.E."/>
            <person name="Johansen J.R."/>
            <person name="Huntemann M."/>
            <person name="Clum A."/>
            <person name="Foster B."/>
            <person name="Foster B."/>
            <person name="Roux S."/>
            <person name="Palaniappan K."/>
            <person name="Varghese N."/>
            <person name="Mukherjee S."/>
            <person name="Reddy T.B.K."/>
            <person name="Daum C."/>
            <person name="Copeland A."/>
            <person name="Chen I.A."/>
            <person name="Ivanova N.N."/>
            <person name="Kyrpides N.C."/>
            <person name="Shapiro N."/>
            <person name="Eloe-Fadrosh E.A."/>
            <person name="Pietrasiak N."/>
        </authorList>
    </citation>
    <scope>NUCLEOTIDE SEQUENCE</scope>
    <source>
        <strain evidence="2">GSE-TBD4-15B</strain>
    </source>
</reference>
<feature type="transmembrane region" description="Helical" evidence="1">
    <location>
        <begin position="161"/>
        <end position="185"/>
    </location>
</feature>
<feature type="transmembrane region" description="Helical" evidence="1">
    <location>
        <begin position="197"/>
        <end position="216"/>
    </location>
</feature>
<dbReference type="AlphaFoldDB" id="A0A951U708"/>
<evidence type="ECO:0000313" key="2">
    <source>
        <dbReference type="EMBL" id="MBW4468285.1"/>
    </source>
</evidence>
<dbReference type="Gene3D" id="2.160.20.80">
    <property type="entry name" value="E3 ubiquitin-protein ligase SopA"/>
    <property type="match status" value="2"/>
</dbReference>
<reference evidence="2" key="1">
    <citation type="submission" date="2021-05" db="EMBL/GenBank/DDBJ databases">
        <authorList>
            <person name="Pietrasiak N."/>
            <person name="Ward R."/>
            <person name="Stajich J.E."/>
            <person name="Kurbessoian T."/>
        </authorList>
    </citation>
    <scope>NUCLEOTIDE SEQUENCE</scope>
    <source>
        <strain evidence="2">GSE-TBD4-15B</strain>
    </source>
</reference>
<name>A0A951U708_9CYAN</name>
<protein>
    <submittedName>
        <fullName evidence="2">Pentapeptide repeat-containing protein</fullName>
    </submittedName>
</protein>
<dbReference type="PANTHER" id="PTHR14136:SF17">
    <property type="entry name" value="BTB_POZ DOMAIN-CONTAINING PROTEIN KCTD9"/>
    <property type="match status" value="1"/>
</dbReference>
<keyword evidence="1" id="KW-1133">Transmembrane helix</keyword>
<dbReference type="EMBL" id="JAHHHV010000086">
    <property type="protein sequence ID" value="MBW4468285.1"/>
    <property type="molecule type" value="Genomic_DNA"/>
</dbReference>
<feature type="transmembrane region" description="Helical" evidence="1">
    <location>
        <begin position="134"/>
        <end position="155"/>
    </location>
</feature>
<feature type="transmembrane region" description="Helical" evidence="1">
    <location>
        <begin position="70"/>
        <end position="90"/>
    </location>
</feature>